<dbReference type="PANTHER" id="PTHR42760:SF133">
    <property type="entry name" value="3-OXOACYL-[ACYL-CARRIER-PROTEIN] REDUCTASE"/>
    <property type="match status" value="1"/>
</dbReference>
<evidence type="ECO:0000256" key="3">
    <source>
        <dbReference type="ARBA" id="ARBA00023002"/>
    </source>
</evidence>
<keyword evidence="7" id="KW-1185">Reference proteome</keyword>
<accession>A0A6G1IPD2</accession>
<dbReference type="Proteomes" id="UP000799291">
    <property type="component" value="Unassembled WGS sequence"/>
</dbReference>
<protein>
    <submittedName>
        <fullName evidence="6">NAD(P)-binding protein</fullName>
    </submittedName>
</protein>
<dbReference type="AlphaFoldDB" id="A0A6G1IPD2"/>
<dbReference type="PANTHER" id="PTHR42760">
    <property type="entry name" value="SHORT-CHAIN DEHYDROGENASES/REDUCTASES FAMILY MEMBER"/>
    <property type="match status" value="1"/>
</dbReference>
<reference evidence="6" key="1">
    <citation type="journal article" date="2020" name="Stud. Mycol.">
        <title>101 Dothideomycetes genomes: a test case for predicting lifestyles and emergence of pathogens.</title>
        <authorList>
            <person name="Haridas S."/>
            <person name="Albert R."/>
            <person name="Binder M."/>
            <person name="Bloem J."/>
            <person name="Labutti K."/>
            <person name="Salamov A."/>
            <person name="Andreopoulos B."/>
            <person name="Baker S."/>
            <person name="Barry K."/>
            <person name="Bills G."/>
            <person name="Bluhm B."/>
            <person name="Cannon C."/>
            <person name="Castanera R."/>
            <person name="Culley D."/>
            <person name="Daum C."/>
            <person name="Ezra D."/>
            <person name="Gonzalez J."/>
            <person name="Henrissat B."/>
            <person name="Kuo A."/>
            <person name="Liang C."/>
            <person name="Lipzen A."/>
            <person name="Lutzoni F."/>
            <person name="Magnuson J."/>
            <person name="Mondo S."/>
            <person name="Nolan M."/>
            <person name="Ohm R."/>
            <person name="Pangilinan J."/>
            <person name="Park H.-J."/>
            <person name="Ramirez L."/>
            <person name="Alfaro M."/>
            <person name="Sun H."/>
            <person name="Tritt A."/>
            <person name="Yoshinaga Y."/>
            <person name="Zwiers L.-H."/>
            <person name="Turgeon B."/>
            <person name="Goodwin S."/>
            <person name="Spatafora J."/>
            <person name="Crous P."/>
            <person name="Grigoriev I."/>
        </authorList>
    </citation>
    <scope>NUCLEOTIDE SEQUENCE</scope>
    <source>
        <strain evidence="6">CBS 122367</strain>
    </source>
</reference>
<dbReference type="PRINTS" id="PR00081">
    <property type="entry name" value="GDHRDH"/>
</dbReference>
<evidence type="ECO:0000256" key="5">
    <source>
        <dbReference type="SAM" id="MobiDB-lite"/>
    </source>
</evidence>
<evidence type="ECO:0000256" key="2">
    <source>
        <dbReference type="ARBA" id="ARBA00022857"/>
    </source>
</evidence>
<evidence type="ECO:0000256" key="4">
    <source>
        <dbReference type="RuleBase" id="RU000363"/>
    </source>
</evidence>
<keyword evidence="2" id="KW-0521">NADP</keyword>
<gene>
    <name evidence="6" type="ORF">K458DRAFT_110036</name>
</gene>
<dbReference type="EMBL" id="MU005599">
    <property type="protein sequence ID" value="KAF2680005.1"/>
    <property type="molecule type" value="Genomic_DNA"/>
</dbReference>
<dbReference type="PROSITE" id="PS00061">
    <property type="entry name" value="ADH_SHORT"/>
    <property type="match status" value="1"/>
</dbReference>
<dbReference type="GO" id="GO:0006633">
    <property type="term" value="P:fatty acid biosynthetic process"/>
    <property type="evidence" value="ECO:0007669"/>
    <property type="project" value="TreeGrafter"/>
</dbReference>
<dbReference type="InterPro" id="IPR020904">
    <property type="entry name" value="Sc_DH/Rdtase_CS"/>
</dbReference>
<feature type="compositionally biased region" description="Low complexity" evidence="5">
    <location>
        <begin position="54"/>
        <end position="70"/>
    </location>
</feature>
<dbReference type="GO" id="GO:0016616">
    <property type="term" value="F:oxidoreductase activity, acting on the CH-OH group of donors, NAD or NADP as acceptor"/>
    <property type="evidence" value="ECO:0007669"/>
    <property type="project" value="TreeGrafter"/>
</dbReference>
<sequence length="295" mass="31534">MPPRPLHALIIGGSRGIGLSIAQLLARNAYTITLLSRNETSLKAAISTLDGHSDPSPTTSTTTNSSSTHTRPAPQHAYIAADITAPTFWTHANFAAQYNPLSPDLPSTRKIDVLINCAGITQSTLFTRTDPTSLSTILSTNLTAMMLGTRYLLRHRYFQSHSRRKSEEKRERVEEVGKGEEAGAHTPVIINVASLLGLQGGFGAVAYAASKAGVLGFTRALATETGGMGVRVNAIVPGYIETDMTEDLNKSELIRRIPLGRLGKPTEVAQAALFLAQNEYAHNCVINLDGGLSAV</sequence>
<dbReference type="PRINTS" id="PR00080">
    <property type="entry name" value="SDRFAMILY"/>
</dbReference>
<comment type="similarity">
    <text evidence="1 4">Belongs to the short-chain dehydrogenases/reductases (SDR) family.</text>
</comment>
<evidence type="ECO:0000313" key="6">
    <source>
        <dbReference type="EMBL" id="KAF2680005.1"/>
    </source>
</evidence>
<dbReference type="InterPro" id="IPR036291">
    <property type="entry name" value="NAD(P)-bd_dom_sf"/>
</dbReference>
<feature type="region of interest" description="Disordered" evidence="5">
    <location>
        <begin position="48"/>
        <end position="72"/>
    </location>
</feature>
<dbReference type="SUPFAM" id="SSF51735">
    <property type="entry name" value="NAD(P)-binding Rossmann-fold domains"/>
    <property type="match status" value="1"/>
</dbReference>
<proteinExistence type="inferred from homology"/>
<evidence type="ECO:0000256" key="1">
    <source>
        <dbReference type="ARBA" id="ARBA00006484"/>
    </source>
</evidence>
<name>A0A6G1IPD2_9PLEO</name>
<keyword evidence="3" id="KW-0560">Oxidoreductase</keyword>
<evidence type="ECO:0000313" key="7">
    <source>
        <dbReference type="Proteomes" id="UP000799291"/>
    </source>
</evidence>
<dbReference type="OrthoDB" id="1669814at2759"/>
<organism evidence="6 7">
    <name type="scientific">Lentithecium fluviatile CBS 122367</name>
    <dbReference type="NCBI Taxonomy" id="1168545"/>
    <lineage>
        <taxon>Eukaryota</taxon>
        <taxon>Fungi</taxon>
        <taxon>Dikarya</taxon>
        <taxon>Ascomycota</taxon>
        <taxon>Pezizomycotina</taxon>
        <taxon>Dothideomycetes</taxon>
        <taxon>Pleosporomycetidae</taxon>
        <taxon>Pleosporales</taxon>
        <taxon>Massarineae</taxon>
        <taxon>Lentitheciaceae</taxon>
        <taxon>Lentithecium</taxon>
    </lineage>
</organism>
<dbReference type="InterPro" id="IPR002347">
    <property type="entry name" value="SDR_fam"/>
</dbReference>
<dbReference type="Gene3D" id="3.40.50.720">
    <property type="entry name" value="NAD(P)-binding Rossmann-like Domain"/>
    <property type="match status" value="1"/>
</dbReference>
<dbReference type="GO" id="GO:0048038">
    <property type="term" value="F:quinone binding"/>
    <property type="evidence" value="ECO:0007669"/>
    <property type="project" value="TreeGrafter"/>
</dbReference>
<dbReference type="Pfam" id="PF13561">
    <property type="entry name" value="adh_short_C2"/>
    <property type="match status" value="1"/>
</dbReference>
<dbReference type="Pfam" id="PF00106">
    <property type="entry name" value="adh_short"/>
    <property type="match status" value="2"/>
</dbReference>